<dbReference type="EMBL" id="SMRP01000017">
    <property type="protein sequence ID" value="TDG20147.1"/>
    <property type="molecule type" value="Genomic_DNA"/>
</dbReference>
<gene>
    <name evidence="1" type="ORF">EYW47_26985</name>
</gene>
<dbReference type="AlphaFoldDB" id="A0A4R5M381"/>
<keyword evidence="2" id="KW-1185">Reference proteome</keyword>
<accession>A0A4R5M381</accession>
<dbReference type="Proteomes" id="UP000295722">
    <property type="component" value="Unassembled WGS sequence"/>
</dbReference>
<evidence type="ECO:0000313" key="1">
    <source>
        <dbReference type="EMBL" id="TDG20147.1"/>
    </source>
</evidence>
<organism evidence="1 2">
    <name type="scientific">Paraburkholderia silviterrae</name>
    <dbReference type="NCBI Taxonomy" id="2528715"/>
    <lineage>
        <taxon>Bacteria</taxon>
        <taxon>Pseudomonadati</taxon>
        <taxon>Pseudomonadota</taxon>
        <taxon>Betaproteobacteria</taxon>
        <taxon>Burkholderiales</taxon>
        <taxon>Burkholderiaceae</taxon>
        <taxon>Paraburkholderia</taxon>
    </lineage>
</organism>
<reference evidence="1 2" key="1">
    <citation type="submission" date="2019-03" db="EMBL/GenBank/DDBJ databases">
        <title>Paraburkholderia sp. 4M-K11, isolated from subtropical forest soil.</title>
        <authorList>
            <person name="Gao Z.-H."/>
            <person name="Qiu L.-H."/>
        </authorList>
    </citation>
    <scope>NUCLEOTIDE SEQUENCE [LARGE SCALE GENOMIC DNA]</scope>
    <source>
        <strain evidence="1 2">4M-K11</strain>
    </source>
</reference>
<sequence>MQINVEQAIEIWDVEVGATRKPRFSCDLRVQQRSAARRRSGLKSAERVDNAGFLGAAMSTL</sequence>
<name>A0A4R5M381_9BURK</name>
<dbReference type="RefSeq" id="WP_133197902.1">
    <property type="nucleotide sequence ID" value="NZ_JBHUCW010000029.1"/>
</dbReference>
<protein>
    <submittedName>
        <fullName evidence="1">Uncharacterized protein</fullName>
    </submittedName>
</protein>
<proteinExistence type="predicted"/>
<comment type="caution">
    <text evidence="1">The sequence shown here is derived from an EMBL/GenBank/DDBJ whole genome shotgun (WGS) entry which is preliminary data.</text>
</comment>
<evidence type="ECO:0000313" key="2">
    <source>
        <dbReference type="Proteomes" id="UP000295722"/>
    </source>
</evidence>